<dbReference type="InterPro" id="IPR002213">
    <property type="entry name" value="UDP_glucos_trans"/>
</dbReference>
<protein>
    <submittedName>
        <fullName evidence="4">Uncharacterized protein</fullName>
    </submittedName>
</protein>
<evidence type="ECO:0000256" key="1">
    <source>
        <dbReference type="ARBA" id="ARBA00009995"/>
    </source>
</evidence>
<dbReference type="PANTHER" id="PTHR11926">
    <property type="entry name" value="GLUCOSYL/GLUCURONOSYL TRANSFERASES"/>
    <property type="match status" value="1"/>
</dbReference>
<organism evidence="5">
    <name type="scientific">Selaginella moellendorffii</name>
    <name type="common">Spikemoss</name>
    <dbReference type="NCBI Taxonomy" id="88036"/>
    <lineage>
        <taxon>Eukaryota</taxon>
        <taxon>Viridiplantae</taxon>
        <taxon>Streptophyta</taxon>
        <taxon>Embryophyta</taxon>
        <taxon>Tracheophyta</taxon>
        <taxon>Lycopodiopsida</taxon>
        <taxon>Selaginellales</taxon>
        <taxon>Selaginellaceae</taxon>
        <taxon>Selaginella</taxon>
    </lineage>
</organism>
<dbReference type="Gramene" id="EFJ35615">
    <property type="protein sequence ID" value="EFJ35615"/>
    <property type="gene ID" value="SELMODRAFT_68664"/>
</dbReference>
<dbReference type="Pfam" id="PF00201">
    <property type="entry name" value="UDPGT"/>
    <property type="match status" value="1"/>
</dbReference>
<gene>
    <name evidence="4" type="ORF">SELMODRAFT_68664</name>
</gene>
<name>D8QYH9_SELML</name>
<dbReference type="CDD" id="cd03784">
    <property type="entry name" value="GT1_Gtf-like"/>
    <property type="match status" value="1"/>
</dbReference>
<dbReference type="PROSITE" id="PS00375">
    <property type="entry name" value="UDPGT"/>
    <property type="match status" value="1"/>
</dbReference>
<dbReference type="KEGG" id="smo:SELMODRAFT_68664"/>
<sequence>TALRAEDADCLSWLSTKPKSSVLYISFGSIAVLTQAQFWELAGALDSCRDVPFLWVVRPQLVIGGLDDESFTAFCRSVGDRGRVISWAPQLQVLKHPSTGGFLTHCGWNSMLESISGGVPMLGWPWAGEQNTNCRLMVDEWKIGAELPVKNTDSVPREEIARVIKLVMDG</sequence>
<evidence type="ECO:0000313" key="5">
    <source>
        <dbReference type="Proteomes" id="UP000001514"/>
    </source>
</evidence>
<dbReference type="Proteomes" id="UP000001514">
    <property type="component" value="Unassembled WGS sequence"/>
</dbReference>
<dbReference type="Gene3D" id="3.40.50.2000">
    <property type="entry name" value="Glycogen Phosphorylase B"/>
    <property type="match status" value="1"/>
</dbReference>
<keyword evidence="2 3" id="KW-0808">Transferase</keyword>
<feature type="non-terminal residue" evidence="4">
    <location>
        <position position="170"/>
    </location>
</feature>
<evidence type="ECO:0000313" key="4">
    <source>
        <dbReference type="EMBL" id="EFJ35615.1"/>
    </source>
</evidence>
<proteinExistence type="inferred from homology"/>
<dbReference type="OrthoDB" id="5835829at2759"/>
<dbReference type="InterPro" id="IPR035595">
    <property type="entry name" value="UDP_glycos_trans_CS"/>
</dbReference>
<dbReference type="GO" id="GO:0035251">
    <property type="term" value="F:UDP-glucosyltransferase activity"/>
    <property type="evidence" value="ECO:0000318"/>
    <property type="project" value="GO_Central"/>
</dbReference>
<dbReference type="OMA" id="CSEWLYA"/>
<dbReference type="EMBL" id="GL377568">
    <property type="protein sequence ID" value="EFJ35615.1"/>
    <property type="molecule type" value="Genomic_DNA"/>
</dbReference>
<dbReference type="SUPFAM" id="SSF53756">
    <property type="entry name" value="UDP-Glycosyltransferase/glycogen phosphorylase"/>
    <property type="match status" value="1"/>
</dbReference>
<evidence type="ECO:0000256" key="2">
    <source>
        <dbReference type="ARBA" id="ARBA00022679"/>
    </source>
</evidence>
<dbReference type="HOGENOM" id="CLU_001724_1_3_1"/>
<keyword evidence="5" id="KW-1185">Reference proteome</keyword>
<keyword evidence="3" id="KW-0328">Glycosyltransferase</keyword>
<feature type="non-terminal residue" evidence="4">
    <location>
        <position position="1"/>
    </location>
</feature>
<dbReference type="eggNOG" id="KOG1192">
    <property type="taxonomic scope" value="Eukaryota"/>
</dbReference>
<comment type="similarity">
    <text evidence="1 3">Belongs to the UDP-glycosyltransferase family.</text>
</comment>
<dbReference type="PANTHER" id="PTHR11926:SF774">
    <property type="entry name" value="UDP-GLYCOSYLTRANSFERASE 85A1-RELATED"/>
    <property type="match status" value="1"/>
</dbReference>
<dbReference type="InParanoid" id="D8QYH9"/>
<dbReference type="FunFam" id="3.40.50.2000:FF:000056">
    <property type="entry name" value="Glycosyltransferase"/>
    <property type="match status" value="1"/>
</dbReference>
<dbReference type="AlphaFoldDB" id="D8QYH9"/>
<evidence type="ECO:0000256" key="3">
    <source>
        <dbReference type="RuleBase" id="RU003718"/>
    </source>
</evidence>
<reference evidence="4 5" key="1">
    <citation type="journal article" date="2011" name="Science">
        <title>The Selaginella genome identifies genetic changes associated with the evolution of vascular plants.</title>
        <authorList>
            <person name="Banks J.A."/>
            <person name="Nishiyama T."/>
            <person name="Hasebe M."/>
            <person name="Bowman J.L."/>
            <person name="Gribskov M."/>
            <person name="dePamphilis C."/>
            <person name="Albert V.A."/>
            <person name="Aono N."/>
            <person name="Aoyama T."/>
            <person name="Ambrose B.A."/>
            <person name="Ashton N.W."/>
            <person name="Axtell M.J."/>
            <person name="Barker E."/>
            <person name="Barker M.S."/>
            <person name="Bennetzen J.L."/>
            <person name="Bonawitz N.D."/>
            <person name="Chapple C."/>
            <person name="Cheng C."/>
            <person name="Correa L.G."/>
            <person name="Dacre M."/>
            <person name="DeBarry J."/>
            <person name="Dreyer I."/>
            <person name="Elias M."/>
            <person name="Engstrom E.M."/>
            <person name="Estelle M."/>
            <person name="Feng L."/>
            <person name="Finet C."/>
            <person name="Floyd S.K."/>
            <person name="Frommer W.B."/>
            <person name="Fujita T."/>
            <person name="Gramzow L."/>
            <person name="Gutensohn M."/>
            <person name="Harholt J."/>
            <person name="Hattori M."/>
            <person name="Heyl A."/>
            <person name="Hirai T."/>
            <person name="Hiwatashi Y."/>
            <person name="Ishikawa M."/>
            <person name="Iwata M."/>
            <person name="Karol K.G."/>
            <person name="Koehler B."/>
            <person name="Kolukisaoglu U."/>
            <person name="Kubo M."/>
            <person name="Kurata T."/>
            <person name="Lalonde S."/>
            <person name="Li K."/>
            <person name="Li Y."/>
            <person name="Litt A."/>
            <person name="Lyons E."/>
            <person name="Manning G."/>
            <person name="Maruyama T."/>
            <person name="Michael T.P."/>
            <person name="Mikami K."/>
            <person name="Miyazaki S."/>
            <person name="Morinaga S."/>
            <person name="Murata T."/>
            <person name="Mueller-Roeber B."/>
            <person name="Nelson D.R."/>
            <person name="Obara M."/>
            <person name="Oguri Y."/>
            <person name="Olmstead R.G."/>
            <person name="Onodera N."/>
            <person name="Petersen B.L."/>
            <person name="Pils B."/>
            <person name="Prigge M."/>
            <person name="Rensing S.A."/>
            <person name="Riano-Pachon D.M."/>
            <person name="Roberts A.W."/>
            <person name="Sato Y."/>
            <person name="Scheller H.V."/>
            <person name="Schulz B."/>
            <person name="Schulz C."/>
            <person name="Shakirov E.V."/>
            <person name="Shibagaki N."/>
            <person name="Shinohara N."/>
            <person name="Shippen D.E."/>
            <person name="Soerensen I."/>
            <person name="Sotooka R."/>
            <person name="Sugimoto N."/>
            <person name="Sugita M."/>
            <person name="Sumikawa N."/>
            <person name="Tanurdzic M."/>
            <person name="Theissen G."/>
            <person name="Ulvskov P."/>
            <person name="Wakazuki S."/>
            <person name="Weng J.K."/>
            <person name="Willats W.W."/>
            <person name="Wipf D."/>
            <person name="Wolf P.G."/>
            <person name="Yang L."/>
            <person name="Zimmer A.D."/>
            <person name="Zhu Q."/>
            <person name="Mitros T."/>
            <person name="Hellsten U."/>
            <person name="Loque D."/>
            <person name="Otillar R."/>
            <person name="Salamov A."/>
            <person name="Schmutz J."/>
            <person name="Shapiro H."/>
            <person name="Lindquist E."/>
            <person name="Lucas S."/>
            <person name="Rokhsar D."/>
            <person name="Grigoriev I.V."/>
        </authorList>
    </citation>
    <scope>NUCLEOTIDE SEQUENCE [LARGE SCALE GENOMIC DNA]</scope>
</reference>
<accession>D8QYH9</accession>